<dbReference type="InterPro" id="IPR044668">
    <property type="entry name" value="PuuD-like"/>
</dbReference>
<sequence>MAKPVIAITGPERGAFGPRLLVAVAVRWYGAKPLQIRPSDKIDTKIFDGVVITGGHDVDPVLYAAKSEVHPKYDPARDELEMTVINKAEAEALPLLGICRGAQLLNVSRGGSLFQQLTEQRQLTSKRWTVLPLKTLCLTEPDSRLQTILQTPKARINSLHNQAIDRLGKGLRVVGRDLDNIVQAVEDPDRDFVLGVQWHPEFLIFIRRQRHLFKALVERARQRQARD</sequence>
<dbReference type="AlphaFoldDB" id="A0A285I8N5"/>
<dbReference type="GO" id="GO:0033969">
    <property type="term" value="F:gamma-glutamyl-gamma-aminobutyrate hydrolase activity"/>
    <property type="evidence" value="ECO:0007669"/>
    <property type="project" value="TreeGrafter"/>
</dbReference>
<dbReference type="InterPro" id="IPR011697">
    <property type="entry name" value="Peptidase_C26"/>
</dbReference>
<evidence type="ECO:0000313" key="2">
    <source>
        <dbReference type="Proteomes" id="UP000219353"/>
    </source>
</evidence>
<name>A0A285I8N5_9GAMM</name>
<keyword evidence="1" id="KW-0808">Transferase</keyword>
<dbReference type="GO" id="GO:0006598">
    <property type="term" value="P:polyamine catabolic process"/>
    <property type="evidence" value="ECO:0007669"/>
    <property type="project" value="TreeGrafter"/>
</dbReference>
<dbReference type="InterPro" id="IPR029062">
    <property type="entry name" value="Class_I_gatase-like"/>
</dbReference>
<dbReference type="EMBL" id="OBEB01000001">
    <property type="protein sequence ID" value="SNY44328.1"/>
    <property type="molecule type" value="Genomic_DNA"/>
</dbReference>
<dbReference type="PANTHER" id="PTHR43235:SF1">
    <property type="entry name" value="GLUTAMINE AMIDOTRANSFERASE PB2B2.05-RELATED"/>
    <property type="match status" value="1"/>
</dbReference>
<gene>
    <name evidence="1" type="ORF">SAMN06297280_0722</name>
</gene>
<proteinExistence type="predicted"/>
<evidence type="ECO:0000313" key="1">
    <source>
        <dbReference type="EMBL" id="SNY44328.1"/>
    </source>
</evidence>
<keyword evidence="1" id="KW-0315">Glutamine amidotransferase</keyword>
<protein>
    <submittedName>
        <fullName evidence="1">Putative glutamine amidotransferase</fullName>
    </submittedName>
</protein>
<dbReference type="OrthoDB" id="9813383at2"/>
<reference evidence="2" key="1">
    <citation type="submission" date="2017-09" db="EMBL/GenBank/DDBJ databases">
        <authorList>
            <person name="Varghese N."/>
            <person name="Submissions S."/>
        </authorList>
    </citation>
    <scope>NUCLEOTIDE SEQUENCE [LARGE SCALE GENOMIC DNA]</scope>
    <source>
        <strain evidence="2">CGMCC 1.12461</strain>
    </source>
</reference>
<keyword evidence="2" id="KW-1185">Reference proteome</keyword>
<accession>A0A285I8N5</accession>
<organism evidence="1 2">
    <name type="scientific">Arsukibacterium tuosuense</name>
    <dbReference type="NCBI Taxonomy" id="1323745"/>
    <lineage>
        <taxon>Bacteria</taxon>
        <taxon>Pseudomonadati</taxon>
        <taxon>Pseudomonadota</taxon>
        <taxon>Gammaproteobacteria</taxon>
        <taxon>Chromatiales</taxon>
        <taxon>Chromatiaceae</taxon>
        <taxon>Arsukibacterium</taxon>
    </lineage>
</organism>
<dbReference type="GO" id="GO:0016740">
    <property type="term" value="F:transferase activity"/>
    <property type="evidence" value="ECO:0007669"/>
    <property type="project" value="UniProtKB-KW"/>
</dbReference>
<dbReference type="Gene3D" id="3.40.50.880">
    <property type="match status" value="1"/>
</dbReference>
<dbReference type="PANTHER" id="PTHR43235">
    <property type="entry name" value="GLUTAMINE AMIDOTRANSFERASE PB2B2.05-RELATED"/>
    <property type="match status" value="1"/>
</dbReference>
<dbReference type="SUPFAM" id="SSF52317">
    <property type="entry name" value="Class I glutamine amidotransferase-like"/>
    <property type="match status" value="1"/>
</dbReference>
<dbReference type="Proteomes" id="UP000219353">
    <property type="component" value="Unassembled WGS sequence"/>
</dbReference>
<dbReference type="Pfam" id="PF07722">
    <property type="entry name" value="Peptidase_C26"/>
    <property type="match status" value="1"/>
</dbReference>
<dbReference type="PROSITE" id="PS51273">
    <property type="entry name" value="GATASE_TYPE_1"/>
    <property type="match status" value="1"/>
</dbReference>
<dbReference type="RefSeq" id="WP_097109959.1">
    <property type="nucleotide sequence ID" value="NZ_OBEB01000001.1"/>
</dbReference>
<dbReference type="CDD" id="cd01745">
    <property type="entry name" value="GATase1_2"/>
    <property type="match status" value="1"/>
</dbReference>
<dbReference type="GO" id="GO:0005829">
    <property type="term" value="C:cytosol"/>
    <property type="evidence" value="ECO:0007669"/>
    <property type="project" value="TreeGrafter"/>
</dbReference>